<evidence type="ECO:0000256" key="1">
    <source>
        <dbReference type="SAM" id="Phobius"/>
    </source>
</evidence>
<keyword evidence="1" id="KW-0812">Transmembrane</keyword>
<keyword evidence="3" id="KW-1185">Reference proteome</keyword>
<reference evidence="2" key="1">
    <citation type="submission" date="2020-08" db="EMBL/GenBank/DDBJ databases">
        <title>Ramlibacter sp. USB13 16S ribosomal RNA gene genome sequencing and assembly.</title>
        <authorList>
            <person name="Kang M."/>
        </authorList>
    </citation>
    <scope>NUCLEOTIDE SEQUENCE</scope>
    <source>
        <strain evidence="2">USB13</strain>
    </source>
</reference>
<feature type="transmembrane region" description="Helical" evidence="1">
    <location>
        <begin position="33"/>
        <end position="54"/>
    </location>
</feature>
<evidence type="ECO:0008006" key="4">
    <source>
        <dbReference type="Google" id="ProtNLM"/>
    </source>
</evidence>
<dbReference type="EMBL" id="JACORT010000002">
    <property type="protein sequence ID" value="MBC5782606.1"/>
    <property type="molecule type" value="Genomic_DNA"/>
</dbReference>
<dbReference type="RefSeq" id="WP_187075365.1">
    <property type="nucleotide sequence ID" value="NZ_JACORT010000002.1"/>
</dbReference>
<protein>
    <recommendedName>
        <fullName evidence="4">DUF4124 domain-containing protein</fullName>
    </recommendedName>
</protein>
<sequence>MGLQDRDYMRERNRNTLDRMLRDMDRPFTPPQAPSLFTMTLACIAVGFALYQAYDWWTAKNARRKQAQPVVERLVEERPSATPLARPGSERVPSPSEAARVVAIPTQPPAPEPAPQARTGGTIYHCKDYSGGTFWASNHCHEHRALIDRIASVPAGLPFEQQVQIAEAQRHAGQQLAAPPAYVQAPPSQASQRRQLCESLDARVNQFDAMARQPQSAQTQDWIRAERHKTRDEQFRLRC</sequence>
<dbReference type="Proteomes" id="UP000608513">
    <property type="component" value="Unassembled WGS sequence"/>
</dbReference>
<gene>
    <name evidence="2" type="ORF">H8N03_06590</name>
</gene>
<name>A0A923SAB4_9BURK</name>
<keyword evidence="1" id="KW-1133">Transmembrane helix</keyword>
<evidence type="ECO:0000313" key="3">
    <source>
        <dbReference type="Proteomes" id="UP000608513"/>
    </source>
</evidence>
<keyword evidence="1" id="KW-0472">Membrane</keyword>
<proteinExistence type="predicted"/>
<accession>A0A923SAB4</accession>
<dbReference type="AlphaFoldDB" id="A0A923SAB4"/>
<evidence type="ECO:0000313" key="2">
    <source>
        <dbReference type="EMBL" id="MBC5782606.1"/>
    </source>
</evidence>
<comment type="caution">
    <text evidence="2">The sequence shown here is derived from an EMBL/GenBank/DDBJ whole genome shotgun (WGS) entry which is preliminary data.</text>
</comment>
<organism evidence="2 3">
    <name type="scientific">Ramlibacter cellulosilyticus</name>
    <dbReference type="NCBI Taxonomy" id="2764187"/>
    <lineage>
        <taxon>Bacteria</taxon>
        <taxon>Pseudomonadati</taxon>
        <taxon>Pseudomonadota</taxon>
        <taxon>Betaproteobacteria</taxon>
        <taxon>Burkholderiales</taxon>
        <taxon>Comamonadaceae</taxon>
        <taxon>Ramlibacter</taxon>
    </lineage>
</organism>